<accession>A0A3P8AV10</accession>
<name>A0A183G670_HELPZ</name>
<protein>
    <submittedName>
        <fullName evidence="4">CASP-like protein</fullName>
    </submittedName>
</protein>
<sequence length="85" mass="9996">MEKRRETSRFAARDRRGKESEIFSDLRAVTLLRLCVFVFFALISSSSLTYAPSVVSMRGYSRYVVYRSWAIYVDDMRLDGLKWVL</sequence>
<evidence type="ECO:0000256" key="1">
    <source>
        <dbReference type="SAM" id="Phobius"/>
    </source>
</evidence>
<dbReference type="EMBL" id="UZAH01029840">
    <property type="protein sequence ID" value="VDP08150.1"/>
    <property type="molecule type" value="Genomic_DNA"/>
</dbReference>
<keyword evidence="1" id="KW-1133">Transmembrane helix</keyword>
<dbReference type="Proteomes" id="UP000050761">
    <property type="component" value="Unassembled WGS sequence"/>
</dbReference>
<feature type="transmembrane region" description="Helical" evidence="1">
    <location>
        <begin position="31"/>
        <end position="51"/>
    </location>
</feature>
<reference evidence="2 3" key="1">
    <citation type="submission" date="2018-11" db="EMBL/GenBank/DDBJ databases">
        <authorList>
            <consortium name="Pathogen Informatics"/>
        </authorList>
    </citation>
    <scope>NUCLEOTIDE SEQUENCE [LARGE SCALE GENOMIC DNA]</scope>
</reference>
<keyword evidence="1" id="KW-0472">Membrane</keyword>
<evidence type="ECO:0000313" key="4">
    <source>
        <dbReference type="WBParaSite" id="HPBE_0001717601-mRNA-1"/>
    </source>
</evidence>
<evidence type="ECO:0000313" key="2">
    <source>
        <dbReference type="EMBL" id="VDP08150.1"/>
    </source>
</evidence>
<dbReference type="WBParaSite" id="HPBE_0001717601-mRNA-1">
    <property type="protein sequence ID" value="HPBE_0001717601-mRNA-1"/>
    <property type="gene ID" value="HPBE_0001717601"/>
</dbReference>
<gene>
    <name evidence="2" type="ORF">HPBE_LOCUS17177</name>
</gene>
<dbReference type="OrthoDB" id="6021714at2759"/>
<proteinExistence type="predicted"/>
<accession>A0A183G670</accession>
<evidence type="ECO:0000313" key="3">
    <source>
        <dbReference type="Proteomes" id="UP000050761"/>
    </source>
</evidence>
<reference evidence="4" key="2">
    <citation type="submission" date="2019-09" db="UniProtKB">
        <authorList>
            <consortium name="WormBaseParasite"/>
        </authorList>
    </citation>
    <scope>IDENTIFICATION</scope>
</reference>
<keyword evidence="1" id="KW-0812">Transmembrane</keyword>
<keyword evidence="3" id="KW-1185">Reference proteome</keyword>
<organism evidence="3 4">
    <name type="scientific">Heligmosomoides polygyrus</name>
    <name type="common">Parasitic roundworm</name>
    <dbReference type="NCBI Taxonomy" id="6339"/>
    <lineage>
        <taxon>Eukaryota</taxon>
        <taxon>Metazoa</taxon>
        <taxon>Ecdysozoa</taxon>
        <taxon>Nematoda</taxon>
        <taxon>Chromadorea</taxon>
        <taxon>Rhabditida</taxon>
        <taxon>Rhabditina</taxon>
        <taxon>Rhabditomorpha</taxon>
        <taxon>Strongyloidea</taxon>
        <taxon>Heligmosomidae</taxon>
        <taxon>Heligmosomoides</taxon>
    </lineage>
</organism>
<dbReference type="AlphaFoldDB" id="A0A183G670"/>